<accession>A0A2S2Q3T9</accession>
<gene>
    <name evidence="1" type="ORF">g.132512</name>
</gene>
<reference evidence="1" key="1">
    <citation type="submission" date="2018-04" db="EMBL/GenBank/DDBJ databases">
        <title>Transcriptome assembly of Sipha flava.</title>
        <authorList>
            <person name="Scully E.D."/>
            <person name="Geib S.M."/>
            <person name="Palmer N.A."/>
            <person name="Koch K."/>
            <person name="Bradshaw J."/>
            <person name="Heng-Moss T."/>
            <person name="Sarath G."/>
        </authorList>
    </citation>
    <scope>NUCLEOTIDE SEQUENCE</scope>
</reference>
<proteinExistence type="predicted"/>
<organism evidence="1">
    <name type="scientific">Sipha flava</name>
    <name type="common">yellow sugarcane aphid</name>
    <dbReference type="NCBI Taxonomy" id="143950"/>
    <lineage>
        <taxon>Eukaryota</taxon>
        <taxon>Metazoa</taxon>
        <taxon>Ecdysozoa</taxon>
        <taxon>Arthropoda</taxon>
        <taxon>Hexapoda</taxon>
        <taxon>Insecta</taxon>
        <taxon>Pterygota</taxon>
        <taxon>Neoptera</taxon>
        <taxon>Paraneoptera</taxon>
        <taxon>Hemiptera</taxon>
        <taxon>Sternorrhyncha</taxon>
        <taxon>Aphidomorpha</taxon>
        <taxon>Aphidoidea</taxon>
        <taxon>Aphididae</taxon>
        <taxon>Sipha</taxon>
    </lineage>
</organism>
<dbReference type="AlphaFoldDB" id="A0A2S2Q3T9"/>
<evidence type="ECO:0000313" key="1">
    <source>
        <dbReference type="EMBL" id="MBY72388.1"/>
    </source>
</evidence>
<sequence>MSNKMFPDPPLPPPRKLNKTRLFFGSSSSSARIVSSDRASSLALPLDNVLSDDVTSTFSVSVSGDRFLAELVFSVDTSLAVLFTMPVPTVLSESDGDIVSYFMRLSR</sequence>
<protein>
    <submittedName>
        <fullName evidence="1">Uncharacterized protein</fullName>
    </submittedName>
</protein>
<name>A0A2S2Q3T9_9HEMI</name>
<dbReference type="EMBL" id="GGMS01003185">
    <property type="protein sequence ID" value="MBY72388.1"/>
    <property type="molecule type" value="Transcribed_RNA"/>
</dbReference>